<protein>
    <recommendedName>
        <fullName evidence="1">non-specific serine/threonine protein kinase</fullName>
        <ecNumber evidence="1">2.7.11.1</ecNumber>
    </recommendedName>
</protein>
<evidence type="ECO:0000256" key="7">
    <source>
        <dbReference type="ARBA" id="ARBA00047899"/>
    </source>
</evidence>
<keyword evidence="6" id="KW-0067">ATP-binding</keyword>
<comment type="catalytic activity">
    <reaction evidence="8">
        <text>L-seryl-[protein] + ATP = O-phospho-L-seryl-[protein] + ADP + H(+)</text>
        <dbReference type="Rhea" id="RHEA:17989"/>
        <dbReference type="Rhea" id="RHEA-COMP:9863"/>
        <dbReference type="Rhea" id="RHEA-COMP:11604"/>
        <dbReference type="ChEBI" id="CHEBI:15378"/>
        <dbReference type="ChEBI" id="CHEBI:29999"/>
        <dbReference type="ChEBI" id="CHEBI:30616"/>
        <dbReference type="ChEBI" id="CHEBI:83421"/>
        <dbReference type="ChEBI" id="CHEBI:456216"/>
        <dbReference type="EC" id="2.7.11.1"/>
    </reaction>
</comment>
<comment type="caution">
    <text evidence="13">The sequence shown here is derived from an EMBL/GenBank/DDBJ whole genome shotgun (WGS) entry which is preliminary data.</text>
</comment>
<feature type="compositionally biased region" description="Acidic residues" evidence="9">
    <location>
        <begin position="297"/>
        <end position="306"/>
    </location>
</feature>
<dbReference type="CDD" id="cd14014">
    <property type="entry name" value="STKc_PknB_like"/>
    <property type="match status" value="1"/>
</dbReference>
<feature type="domain" description="Protein kinase" evidence="11">
    <location>
        <begin position="19"/>
        <end position="287"/>
    </location>
</feature>
<feature type="domain" description="PASTA" evidence="12">
    <location>
        <begin position="594"/>
        <end position="669"/>
    </location>
</feature>
<dbReference type="PANTHER" id="PTHR43289:SF34">
    <property type="entry name" value="SERINE_THREONINE-PROTEIN KINASE YBDM-RELATED"/>
    <property type="match status" value="1"/>
</dbReference>
<dbReference type="Gene3D" id="1.10.510.10">
    <property type="entry name" value="Transferase(Phosphotransferase) domain 1"/>
    <property type="match status" value="1"/>
</dbReference>
<dbReference type="CDD" id="cd06577">
    <property type="entry name" value="PASTA_pknB"/>
    <property type="match status" value="3"/>
</dbReference>
<reference evidence="13 14" key="1">
    <citation type="submission" date="2018-07" db="EMBL/GenBank/DDBJ databases">
        <title>Microbacterium endoborsara sp. nov., a novel actinobacterium isolated from Borszczowia aralocaspica.</title>
        <authorList>
            <person name="An D."/>
        </authorList>
    </citation>
    <scope>NUCLEOTIDE SEQUENCE [LARGE SCALE GENOMIC DNA]</scope>
    <source>
        <strain evidence="13 14">C1.15228</strain>
    </source>
</reference>
<evidence type="ECO:0000259" key="12">
    <source>
        <dbReference type="PROSITE" id="PS51178"/>
    </source>
</evidence>
<dbReference type="Gene3D" id="3.30.200.20">
    <property type="entry name" value="Phosphorylase Kinase, domain 1"/>
    <property type="match status" value="1"/>
</dbReference>
<comment type="catalytic activity">
    <reaction evidence="7">
        <text>L-threonyl-[protein] + ATP = O-phospho-L-threonyl-[protein] + ADP + H(+)</text>
        <dbReference type="Rhea" id="RHEA:46608"/>
        <dbReference type="Rhea" id="RHEA-COMP:11060"/>
        <dbReference type="Rhea" id="RHEA-COMP:11605"/>
        <dbReference type="ChEBI" id="CHEBI:15378"/>
        <dbReference type="ChEBI" id="CHEBI:30013"/>
        <dbReference type="ChEBI" id="CHEBI:30616"/>
        <dbReference type="ChEBI" id="CHEBI:61977"/>
        <dbReference type="ChEBI" id="CHEBI:456216"/>
        <dbReference type="EC" id="2.7.11.1"/>
    </reaction>
</comment>
<evidence type="ECO:0000256" key="6">
    <source>
        <dbReference type="ARBA" id="ARBA00022840"/>
    </source>
</evidence>
<dbReference type="Pfam" id="PF00069">
    <property type="entry name" value="Pkinase"/>
    <property type="match status" value="1"/>
</dbReference>
<feature type="domain" description="PASTA" evidence="12">
    <location>
        <begin position="524"/>
        <end position="593"/>
    </location>
</feature>
<keyword evidence="3" id="KW-0808">Transferase</keyword>
<dbReference type="EMBL" id="QORO01000001">
    <property type="protein sequence ID" value="RCK61232.1"/>
    <property type="molecule type" value="Genomic_DNA"/>
</dbReference>
<dbReference type="SUPFAM" id="SSF56112">
    <property type="entry name" value="Protein kinase-like (PK-like)"/>
    <property type="match status" value="1"/>
</dbReference>
<evidence type="ECO:0000256" key="1">
    <source>
        <dbReference type="ARBA" id="ARBA00012513"/>
    </source>
</evidence>
<dbReference type="NCBIfam" id="NF033483">
    <property type="entry name" value="PknB_PASTA_kin"/>
    <property type="match status" value="1"/>
</dbReference>
<dbReference type="FunFam" id="3.30.200.20:FF:000035">
    <property type="entry name" value="Serine/threonine protein kinase Stk1"/>
    <property type="match status" value="1"/>
</dbReference>
<dbReference type="PROSITE" id="PS51178">
    <property type="entry name" value="PASTA"/>
    <property type="match status" value="3"/>
</dbReference>
<evidence type="ECO:0000313" key="14">
    <source>
        <dbReference type="Proteomes" id="UP000253508"/>
    </source>
</evidence>
<evidence type="ECO:0000256" key="10">
    <source>
        <dbReference type="SAM" id="Phobius"/>
    </source>
</evidence>
<dbReference type="Pfam" id="PF03793">
    <property type="entry name" value="PASTA"/>
    <property type="match status" value="3"/>
</dbReference>
<evidence type="ECO:0000256" key="9">
    <source>
        <dbReference type="SAM" id="MobiDB-lite"/>
    </source>
</evidence>
<keyword evidence="14" id="KW-1185">Reference proteome</keyword>
<sequence>MSSRPATDPLVGRLIDGRYRVRSRIARGGMATVYLATDLRLERRVAIKVMHHHLSDDDRFQARFIQEARAAARLSDPHVVSVFDQGQDDDVAYLVMEHLPGVTLRDLINETGRLSIEHTITVMHAVLAGLASAHEAGYIHRDVKPENVLIAEDGRIKIGDFGLARATSANTATGQQLLGTIAYLAPELMKPGTADARADIYAIGIMLYEMLTGEQPYRGDQPMQIAYQHATERVPRPSIKNPAVPEQFDELVLWSTEKEPDERPADAGVMLERLREIESQLGIQPLVPQGRARTTAELDDAPDDSETALLPPSMDTGRITSVLPGAVTTDESDTSATSDGNAERLRVKTRRRRMRGWWAAVMAIVLAVAAGGTGWWFGSGPGSMVAVPVIATTTPYADVAVQLRDLELVPAHETENSLTVAEGRILSVSPEPGTRVYPGDTVTVTTSLGPAEVTIGSLRGMSHAQVEQYAKDAVLTLTDDAPQNYDSRDAGTVIGARVSKEAGGDGYGCLDGCNAYQGYSLTLTTSAGPVPDIAGFSADEARSRLTDAGLEVAETNTLEYSDTVAAGVAIRYDVADPDASLHPGDTVTLVESQGPQPIPVPEIAEGTTLPDAIAAIEAAGLVAEYDTGKWSAFLNAGLGNFVVVQSTSPGAGESVLPGSTVTLNAKLASLID</sequence>
<feature type="region of interest" description="Disordered" evidence="9">
    <location>
        <begin position="296"/>
        <end position="318"/>
    </location>
</feature>
<dbReference type="Gene3D" id="3.30.10.20">
    <property type="match status" value="3"/>
</dbReference>
<dbReference type="FunFam" id="1.10.510.10:FF:000021">
    <property type="entry name" value="Serine/threonine protein kinase"/>
    <property type="match status" value="1"/>
</dbReference>
<dbReference type="AlphaFoldDB" id="A0A367Y857"/>
<dbReference type="PROSITE" id="PS50011">
    <property type="entry name" value="PROTEIN_KINASE_DOM"/>
    <property type="match status" value="1"/>
</dbReference>
<dbReference type="RefSeq" id="WP_114116340.1">
    <property type="nucleotide sequence ID" value="NZ_BMHU01000001.1"/>
</dbReference>
<dbReference type="SMART" id="SM00220">
    <property type="entry name" value="S_TKc"/>
    <property type="match status" value="1"/>
</dbReference>
<keyword evidence="2" id="KW-0723">Serine/threonine-protein kinase</keyword>
<dbReference type="Proteomes" id="UP000253508">
    <property type="component" value="Unassembled WGS sequence"/>
</dbReference>
<dbReference type="GO" id="GO:0045717">
    <property type="term" value="P:negative regulation of fatty acid biosynthetic process"/>
    <property type="evidence" value="ECO:0007669"/>
    <property type="project" value="UniProtKB-ARBA"/>
</dbReference>
<dbReference type="SMART" id="SM00740">
    <property type="entry name" value="PASTA"/>
    <property type="match status" value="3"/>
</dbReference>
<evidence type="ECO:0000256" key="4">
    <source>
        <dbReference type="ARBA" id="ARBA00022741"/>
    </source>
</evidence>
<dbReference type="GO" id="GO:0005524">
    <property type="term" value="F:ATP binding"/>
    <property type="evidence" value="ECO:0007669"/>
    <property type="project" value="UniProtKB-KW"/>
</dbReference>
<keyword evidence="10" id="KW-0472">Membrane</keyword>
<evidence type="ECO:0000256" key="3">
    <source>
        <dbReference type="ARBA" id="ARBA00022679"/>
    </source>
</evidence>
<evidence type="ECO:0000313" key="13">
    <source>
        <dbReference type="EMBL" id="RCK61232.1"/>
    </source>
</evidence>
<dbReference type="GO" id="GO:0004674">
    <property type="term" value="F:protein serine/threonine kinase activity"/>
    <property type="evidence" value="ECO:0007669"/>
    <property type="project" value="UniProtKB-KW"/>
</dbReference>
<dbReference type="OrthoDB" id="9762169at2"/>
<evidence type="ECO:0000256" key="5">
    <source>
        <dbReference type="ARBA" id="ARBA00022777"/>
    </source>
</evidence>
<dbReference type="InterPro" id="IPR005543">
    <property type="entry name" value="PASTA_dom"/>
</dbReference>
<name>A0A367Y857_9MICO</name>
<organism evidence="13 14">
    <name type="scientific">Microbacterium sorbitolivorans</name>
    <dbReference type="NCBI Taxonomy" id="1867410"/>
    <lineage>
        <taxon>Bacteria</taxon>
        <taxon>Bacillati</taxon>
        <taxon>Actinomycetota</taxon>
        <taxon>Actinomycetes</taxon>
        <taxon>Micrococcales</taxon>
        <taxon>Microbacteriaceae</taxon>
        <taxon>Microbacterium</taxon>
    </lineage>
</organism>
<dbReference type="PANTHER" id="PTHR43289">
    <property type="entry name" value="MITOGEN-ACTIVATED PROTEIN KINASE KINASE KINASE 20-RELATED"/>
    <property type="match status" value="1"/>
</dbReference>
<dbReference type="PROSITE" id="PS00108">
    <property type="entry name" value="PROTEIN_KINASE_ST"/>
    <property type="match status" value="1"/>
</dbReference>
<dbReference type="InterPro" id="IPR011009">
    <property type="entry name" value="Kinase-like_dom_sf"/>
</dbReference>
<dbReference type="InterPro" id="IPR008271">
    <property type="entry name" value="Ser/Thr_kinase_AS"/>
</dbReference>
<proteinExistence type="predicted"/>
<accession>A0A367Y857</accession>
<keyword evidence="10" id="KW-0812">Transmembrane</keyword>
<evidence type="ECO:0000256" key="2">
    <source>
        <dbReference type="ARBA" id="ARBA00022527"/>
    </source>
</evidence>
<keyword evidence="5 13" id="KW-0418">Kinase</keyword>
<feature type="transmembrane region" description="Helical" evidence="10">
    <location>
        <begin position="356"/>
        <end position="377"/>
    </location>
</feature>
<keyword evidence="10" id="KW-1133">Transmembrane helix</keyword>
<feature type="domain" description="PASTA" evidence="12">
    <location>
        <begin position="380"/>
        <end position="448"/>
    </location>
</feature>
<evidence type="ECO:0000259" key="11">
    <source>
        <dbReference type="PROSITE" id="PS50011"/>
    </source>
</evidence>
<dbReference type="InterPro" id="IPR000719">
    <property type="entry name" value="Prot_kinase_dom"/>
</dbReference>
<evidence type="ECO:0000256" key="8">
    <source>
        <dbReference type="ARBA" id="ARBA00048679"/>
    </source>
</evidence>
<gene>
    <name evidence="13" type="primary">pknB</name>
    <name evidence="13" type="ORF">DTO57_00835</name>
</gene>
<keyword evidence="4" id="KW-0547">Nucleotide-binding</keyword>
<dbReference type="EC" id="2.7.11.1" evidence="1"/>